<dbReference type="Proteomes" id="UP000011668">
    <property type="component" value="Unassembled WGS sequence"/>
</dbReference>
<organism evidence="1 2">
    <name type="scientific">Thanatephorus cucumeris (strain AG1-IA)</name>
    <name type="common">Rice sheath blight fungus</name>
    <name type="synonym">Rhizoctonia solani</name>
    <dbReference type="NCBI Taxonomy" id="983506"/>
    <lineage>
        <taxon>Eukaryota</taxon>
        <taxon>Fungi</taxon>
        <taxon>Dikarya</taxon>
        <taxon>Basidiomycota</taxon>
        <taxon>Agaricomycotina</taxon>
        <taxon>Agaricomycetes</taxon>
        <taxon>Cantharellales</taxon>
        <taxon>Ceratobasidiaceae</taxon>
        <taxon>Rhizoctonia</taxon>
        <taxon>Rhizoctonia solani AG-1</taxon>
    </lineage>
</organism>
<evidence type="ECO:0000313" key="1">
    <source>
        <dbReference type="EMBL" id="ELU40430.1"/>
    </source>
</evidence>
<sequence>MSSQDGMSYRYFEWGSELEYMRVAFLHIKIKKGTEAIIDGWARVEQNNHE</sequence>
<gene>
    <name evidence="1" type="ORF">AG1IA_05534</name>
</gene>
<name>L8WQZ9_THACA</name>
<keyword evidence="2" id="KW-1185">Reference proteome</keyword>
<protein>
    <submittedName>
        <fullName evidence="1">Uncharacterized protein</fullName>
    </submittedName>
</protein>
<dbReference type="EMBL" id="AFRT01001433">
    <property type="protein sequence ID" value="ELU40430.1"/>
    <property type="molecule type" value="Genomic_DNA"/>
</dbReference>
<proteinExistence type="predicted"/>
<accession>L8WQZ9</accession>
<dbReference type="HOGENOM" id="CLU_3126047_0_0_1"/>
<evidence type="ECO:0000313" key="2">
    <source>
        <dbReference type="Proteomes" id="UP000011668"/>
    </source>
</evidence>
<comment type="caution">
    <text evidence="1">The sequence shown here is derived from an EMBL/GenBank/DDBJ whole genome shotgun (WGS) entry which is preliminary data.</text>
</comment>
<dbReference type="AlphaFoldDB" id="L8WQZ9"/>
<reference evidence="1 2" key="1">
    <citation type="journal article" date="2013" name="Nat. Commun.">
        <title>The evolution and pathogenic mechanisms of the rice sheath blight pathogen.</title>
        <authorList>
            <person name="Zheng A."/>
            <person name="Lin R."/>
            <person name="Xu L."/>
            <person name="Qin P."/>
            <person name="Tang C."/>
            <person name="Ai P."/>
            <person name="Zhang D."/>
            <person name="Liu Y."/>
            <person name="Sun Z."/>
            <person name="Feng H."/>
            <person name="Wang Y."/>
            <person name="Chen Y."/>
            <person name="Liang X."/>
            <person name="Fu R."/>
            <person name="Li Q."/>
            <person name="Zhang J."/>
            <person name="Yu X."/>
            <person name="Xie Z."/>
            <person name="Ding L."/>
            <person name="Guan P."/>
            <person name="Tang J."/>
            <person name="Liang Y."/>
            <person name="Wang S."/>
            <person name="Deng Q."/>
            <person name="Li S."/>
            <person name="Zhu J."/>
            <person name="Wang L."/>
            <person name="Liu H."/>
            <person name="Li P."/>
        </authorList>
    </citation>
    <scope>NUCLEOTIDE SEQUENCE [LARGE SCALE GENOMIC DNA]</scope>
    <source>
        <strain evidence="2">AG-1 IA</strain>
    </source>
</reference>